<dbReference type="InterPro" id="IPR045584">
    <property type="entry name" value="Pilin-like"/>
</dbReference>
<evidence type="ECO:0000256" key="1">
    <source>
        <dbReference type="SAM" id="Phobius"/>
    </source>
</evidence>
<dbReference type="EMBL" id="PJKA01000003">
    <property type="protein sequence ID" value="PNC19728.1"/>
    <property type="molecule type" value="Genomic_DNA"/>
</dbReference>
<sequence length="252" mass="27230">MKVSFATRQLRRGFTLIELLVVIAIIALLASVAYGPILNQINKGDQMQALTNMKNVGVAMNEFKSNSKLGNFPDDITADRVVAQHNYMTGLGALQGDTSNDYFRQLLGNESVSESNFYAKVQTPSGGSTVTPDGEIYDGKALTPGEVGISYVMRKGDNNKKVGIGSSVGEYPLMVTSVLPGEDGSTVVAGNAVRFDPESFRGKVLIFTTAQSAKTLELDDNDNLQDTFIPKRRGKDISDTFLILTPDFSGQE</sequence>
<keyword evidence="1" id="KW-1133">Transmembrane helix</keyword>
<dbReference type="AlphaFoldDB" id="A0A2N8HG92"/>
<keyword evidence="1" id="KW-0472">Membrane</keyword>
<dbReference type="RefSeq" id="WP_102711869.1">
    <property type="nucleotide sequence ID" value="NZ_CABMLK010000002.1"/>
</dbReference>
<accession>A0A2N8HG92</accession>
<comment type="caution">
    <text evidence="2">The sequence shown here is derived from an EMBL/GenBank/DDBJ whole genome shotgun (WGS) entry which is preliminary data.</text>
</comment>
<evidence type="ECO:0008006" key="4">
    <source>
        <dbReference type="Google" id="ProtNLM"/>
    </source>
</evidence>
<dbReference type="Pfam" id="PF07963">
    <property type="entry name" value="N_methyl"/>
    <property type="match status" value="1"/>
</dbReference>
<proteinExistence type="predicted"/>
<evidence type="ECO:0000313" key="2">
    <source>
        <dbReference type="EMBL" id="PNC19728.1"/>
    </source>
</evidence>
<name>A0A2N8HG92_9BACT</name>
<keyword evidence="1" id="KW-0812">Transmembrane</keyword>
<reference evidence="2 3" key="1">
    <citation type="journal article" date="2017" name="BMC Genomics">
        <title>Genome sequencing of 39 Akkermansia muciniphila isolates reveals its population structure, genomic and functional diverisity, and global distribution in mammalian gut microbiotas.</title>
        <authorList>
            <person name="Guo X."/>
            <person name="Li S."/>
            <person name="Zhang J."/>
            <person name="Wu F."/>
            <person name="Li X."/>
            <person name="Wu D."/>
            <person name="Zhang M."/>
            <person name="Ou Z."/>
            <person name="Jie Z."/>
            <person name="Yan Q."/>
            <person name="Li P."/>
            <person name="Yi J."/>
            <person name="Peng Y."/>
        </authorList>
    </citation>
    <scope>NUCLEOTIDE SEQUENCE [LARGE SCALE GENOMIC DNA]</scope>
    <source>
        <strain evidence="2 3">GP24</strain>
    </source>
</reference>
<dbReference type="Gene3D" id="3.30.700.10">
    <property type="entry name" value="Glycoprotein, Type 4 Pilin"/>
    <property type="match status" value="1"/>
</dbReference>
<protein>
    <recommendedName>
        <fullName evidence="4">Prepilin-type N-terminal cleavage/methylation domain-containing protein</fullName>
    </recommendedName>
</protein>
<dbReference type="PROSITE" id="PS00409">
    <property type="entry name" value="PROKAR_NTER_METHYL"/>
    <property type="match status" value="1"/>
</dbReference>
<dbReference type="OrthoDB" id="198692at2"/>
<feature type="transmembrane region" description="Helical" evidence="1">
    <location>
        <begin position="12"/>
        <end position="34"/>
    </location>
</feature>
<evidence type="ECO:0000313" key="3">
    <source>
        <dbReference type="Proteomes" id="UP000236000"/>
    </source>
</evidence>
<dbReference type="Proteomes" id="UP000236000">
    <property type="component" value="Unassembled WGS sequence"/>
</dbReference>
<organism evidence="2 3">
    <name type="scientific">Akkermansia muciniphila</name>
    <dbReference type="NCBI Taxonomy" id="239935"/>
    <lineage>
        <taxon>Bacteria</taxon>
        <taxon>Pseudomonadati</taxon>
        <taxon>Verrucomicrobiota</taxon>
        <taxon>Verrucomicrobiia</taxon>
        <taxon>Verrucomicrobiales</taxon>
        <taxon>Akkermansiaceae</taxon>
        <taxon>Akkermansia</taxon>
    </lineage>
</organism>
<dbReference type="InterPro" id="IPR012902">
    <property type="entry name" value="N_methyl_site"/>
</dbReference>
<dbReference type="SUPFAM" id="SSF54523">
    <property type="entry name" value="Pili subunits"/>
    <property type="match status" value="1"/>
</dbReference>
<dbReference type="PANTHER" id="PTHR30093">
    <property type="entry name" value="GENERAL SECRETION PATHWAY PROTEIN G"/>
    <property type="match status" value="1"/>
</dbReference>
<dbReference type="NCBIfam" id="TIGR02532">
    <property type="entry name" value="IV_pilin_GFxxxE"/>
    <property type="match status" value="1"/>
</dbReference>
<gene>
    <name evidence="2" type="ORF">CXU22_01565</name>
</gene>